<accession>K8WYY9</accession>
<dbReference type="GO" id="GO:0016853">
    <property type="term" value="F:isomerase activity"/>
    <property type="evidence" value="ECO:0007669"/>
    <property type="project" value="UniProtKB-KW"/>
</dbReference>
<reference evidence="2 3" key="1">
    <citation type="journal article" date="2012" name="BMC Genomics">
        <title>Comparative genomics of bacteria in the genus Providencia isolated from wild Drosophila melanogaster.</title>
        <authorList>
            <person name="Galac M.R."/>
            <person name="Lazzaro B.P."/>
        </authorList>
    </citation>
    <scope>NUCLEOTIDE SEQUENCE [LARGE SCALE GENOMIC DNA]</scope>
    <source>
        <strain evidence="2 3">DSM 19968</strain>
    </source>
</reference>
<dbReference type="PATRIC" id="fig|1141662.3.peg.267"/>
<keyword evidence="1" id="KW-0812">Transmembrane</keyword>
<dbReference type="EMBL" id="AKKL01000002">
    <property type="protein sequence ID" value="EKT65131.1"/>
    <property type="molecule type" value="Genomic_DNA"/>
</dbReference>
<evidence type="ECO:0000313" key="2">
    <source>
        <dbReference type="EMBL" id="EKT65131.1"/>
    </source>
</evidence>
<organism evidence="2 3">
    <name type="scientific">Providencia burhodogranariea DSM 19968</name>
    <dbReference type="NCBI Taxonomy" id="1141662"/>
    <lineage>
        <taxon>Bacteria</taxon>
        <taxon>Pseudomonadati</taxon>
        <taxon>Pseudomonadota</taxon>
        <taxon>Gammaproteobacteria</taxon>
        <taxon>Enterobacterales</taxon>
        <taxon>Morganellaceae</taxon>
        <taxon>Providencia</taxon>
    </lineage>
</organism>
<keyword evidence="3" id="KW-1185">Reference proteome</keyword>
<dbReference type="RefSeq" id="WP_008910311.1">
    <property type="nucleotide sequence ID" value="NZ_KB233222.1"/>
</dbReference>
<proteinExistence type="predicted"/>
<dbReference type="Proteomes" id="UP000009336">
    <property type="component" value="Unassembled WGS sequence"/>
</dbReference>
<dbReference type="eggNOG" id="ENOG50303R9">
    <property type="taxonomic scope" value="Bacteria"/>
</dbReference>
<protein>
    <submittedName>
        <fullName evidence="2">Topoisomerase IV subunit A subunit</fullName>
    </submittedName>
</protein>
<comment type="caution">
    <text evidence="2">The sequence shown here is derived from an EMBL/GenBank/DDBJ whole genome shotgun (WGS) entry which is preliminary data.</text>
</comment>
<name>K8WYY9_9GAMM</name>
<evidence type="ECO:0000313" key="3">
    <source>
        <dbReference type="Proteomes" id="UP000009336"/>
    </source>
</evidence>
<keyword evidence="1" id="KW-0472">Membrane</keyword>
<feature type="transmembrane region" description="Helical" evidence="1">
    <location>
        <begin position="9"/>
        <end position="28"/>
    </location>
</feature>
<keyword evidence="1" id="KW-1133">Transmembrane helix</keyword>
<sequence length="269" mass="29740">MKTNSSRKTAVVVVIIFIAFAFGFYWLGKDDNTLSTQTDAGIPSTSLTMPLGVDQTEVMAELEKQMPVIATIKKLSPQTYANIEQSARDYDPSNEQLTRQVFDQVVGSVMSLVIERISYASDESVINFTSKINDYLNVLLEVDPTGQTCFYSLFPYLRESAVIIPPQKSQAVQLKQLAATNVLLISSEANIKQPMLSSTEQIAILTSLQQKLVEKYGSQSSILGNLEQAKLQPAVTCKITISFYDDILAMPDNKQKAAFLRTLFSAANQ</sequence>
<dbReference type="OrthoDB" id="6453917at2"/>
<dbReference type="AlphaFoldDB" id="K8WYY9"/>
<evidence type="ECO:0000256" key="1">
    <source>
        <dbReference type="SAM" id="Phobius"/>
    </source>
</evidence>
<dbReference type="HOGENOM" id="CLU_1128293_0_0_6"/>
<gene>
    <name evidence="2" type="ORF">OOA_01310</name>
</gene>
<keyword evidence="2" id="KW-0413">Isomerase</keyword>